<dbReference type="InterPro" id="IPR027843">
    <property type="entry name" value="DUF4440"/>
</dbReference>
<dbReference type="InParanoid" id="W0RL59"/>
<evidence type="ECO:0000313" key="3">
    <source>
        <dbReference type="EMBL" id="AHG91506.1"/>
    </source>
</evidence>
<dbReference type="OrthoDB" id="7630482at2"/>
<dbReference type="GO" id="GO:0016853">
    <property type="term" value="F:isomerase activity"/>
    <property type="evidence" value="ECO:0007669"/>
    <property type="project" value="UniProtKB-KW"/>
</dbReference>
<keyword evidence="3" id="KW-0413">Isomerase</keyword>
<feature type="signal peptide" evidence="1">
    <location>
        <begin position="1"/>
        <end position="21"/>
    </location>
</feature>
<evidence type="ECO:0000256" key="1">
    <source>
        <dbReference type="SAM" id="SignalP"/>
    </source>
</evidence>
<dbReference type="SUPFAM" id="SSF54427">
    <property type="entry name" value="NTF2-like"/>
    <property type="match status" value="1"/>
</dbReference>
<feature type="chain" id="PRO_5004794342" evidence="1">
    <location>
        <begin position="22"/>
        <end position="173"/>
    </location>
</feature>
<dbReference type="PROSITE" id="PS51257">
    <property type="entry name" value="PROKAR_LIPOPROTEIN"/>
    <property type="match status" value="1"/>
</dbReference>
<dbReference type="AlphaFoldDB" id="W0RL59"/>
<protein>
    <submittedName>
        <fullName evidence="3">Ketosteroid isomerase-like protein</fullName>
    </submittedName>
</protein>
<gene>
    <name evidence="3" type="ORF">J421_3969</name>
</gene>
<accession>W0RL59</accession>
<dbReference type="STRING" id="861299.J421_3969"/>
<name>W0RL59_9BACT</name>
<dbReference type="KEGG" id="gba:J421_3969"/>
<dbReference type="HOGENOM" id="CLU_128796_1_1_0"/>
<dbReference type="Proteomes" id="UP000019151">
    <property type="component" value="Chromosome"/>
</dbReference>
<organism evidence="3 4">
    <name type="scientific">Gemmatirosa kalamazoonensis</name>
    <dbReference type="NCBI Taxonomy" id="861299"/>
    <lineage>
        <taxon>Bacteria</taxon>
        <taxon>Pseudomonadati</taxon>
        <taxon>Gemmatimonadota</taxon>
        <taxon>Gemmatimonadia</taxon>
        <taxon>Gemmatimonadales</taxon>
        <taxon>Gemmatimonadaceae</taxon>
        <taxon>Gemmatirosa</taxon>
    </lineage>
</organism>
<feature type="domain" description="DUF4440" evidence="2">
    <location>
        <begin position="47"/>
        <end position="159"/>
    </location>
</feature>
<sequence>MRQCIAALALLVAAGCTAKKAESTDTTTPPAAVASNAANTRADEDSIKALGERWKQMLASKDTAGIAALYTDDGAEYAPNQPAAKGTAAVTKAWAGLYGLGKDVKLDFNASDLLVAQSGDVAVERGTYTLTWTDAKGKAMNDHGNYVTAFKKVNGQWKVLADINASEVPVAGM</sequence>
<evidence type="ECO:0000313" key="4">
    <source>
        <dbReference type="Proteomes" id="UP000019151"/>
    </source>
</evidence>
<evidence type="ECO:0000259" key="2">
    <source>
        <dbReference type="Pfam" id="PF14534"/>
    </source>
</evidence>
<dbReference type="eggNOG" id="COG4319">
    <property type="taxonomic scope" value="Bacteria"/>
</dbReference>
<proteinExistence type="predicted"/>
<dbReference type="Pfam" id="PF14534">
    <property type="entry name" value="DUF4440"/>
    <property type="match status" value="1"/>
</dbReference>
<dbReference type="Gene3D" id="3.10.450.50">
    <property type="match status" value="1"/>
</dbReference>
<reference evidence="3 4" key="1">
    <citation type="journal article" date="2014" name="Genome Announc.">
        <title>Genome Sequence and Methylome of Soil Bacterium Gemmatirosa kalamazoonensis KBS708T, a Member of the Rarely Cultivated Gemmatimonadetes Phylum.</title>
        <authorList>
            <person name="Debruyn J.M."/>
            <person name="Radosevich M."/>
            <person name="Wommack K.E."/>
            <person name="Polson S.W."/>
            <person name="Hauser L.J."/>
            <person name="Fawaz M.N."/>
            <person name="Korlach J."/>
            <person name="Tsai Y.C."/>
        </authorList>
    </citation>
    <scope>NUCLEOTIDE SEQUENCE [LARGE SCALE GENOMIC DNA]</scope>
    <source>
        <strain evidence="3 4">KBS708</strain>
    </source>
</reference>
<dbReference type="EMBL" id="CP007128">
    <property type="protein sequence ID" value="AHG91506.1"/>
    <property type="molecule type" value="Genomic_DNA"/>
</dbReference>
<dbReference type="InterPro" id="IPR032710">
    <property type="entry name" value="NTF2-like_dom_sf"/>
</dbReference>
<dbReference type="RefSeq" id="WP_025412953.1">
    <property type="nucleotide sequence ID" value="NZ_CP007128.1"/>
</dbReference>
<keyword evidence="1" id="KW-0732">Signal</keyword>
<keyword evidence="4" id="KW-1185">Reference proteome</keyword>